<dbReference type="InterPro" id="IPR027417">
    <property type="entry name" value="P-loop_NTPase"/>
</dbReference>
<feature type="domain" description="ATPase AAA-type core" evidence="3">
    <location>
        <begin position="4"/>
        <end position="61"/>
    </location>
</feature>
<organism evidence="4 5">
    <name type="scientific">Mobilicoccus caccae</name>
    <dbReference type="NCBI Taxonomy" id="1859295"/>
    <lineage>
        <taxon>Bacteria</taxon>
        <taxon>Bacillati</taxon>
        <taxon>Actinomycetota</taxon>
        <taxon>Actinomycetes</taxon>
        <taxon>Micrococcales</taxon>
        <taxon>Dermatophilaceae</taxon>
        <taxon>Mobilicoccus</taxon>
    </lineage>
</organism>
<dbReference type="SUPFAM" id="SSF52540">
    <property type="entry name" value="P-loop containing nucleoside triphosphate hydrolases"/>
    <property type="match status" value="1"/>
</dbReference>
<gene>
    <name evidence="4" type="ORF">GCM10025883_21530</name>
</gene>
<dbReference type="Pfam" id="PF13304">
    <property type="entry name" value="AAA_21"/>
    <property type="match status" value="1"/>
</dbReference>
<accession>A0ABQ6IS54</accession>
<keyword evidence="1" id="KW-0547">Nucleotide-binding</keyword>
<evidence type="ECO:0000313" key="4">
    <source>
        <dbReference type="EMBL" id="GMA40108.1"/>
    </source>
</evidence>
<keyword evidence="5" id="KW-1185">Reference proteome</keyword>
<reference evidence="5" key="1">
    <citation type="journal article" date="2019" name="Int. J. Syst. Evol. Microbiol.">
        <title>The Global Catalogue of Microorganisms (GCM) 10K type strain sequencing project: providing services to taxonomists for standard genome sequencing and annotation.</title>
        <authorList>
            <consortium name="The Broad Institute Genomics Platform"/>
            <consortium name="The Broad Institute Genome Sequencing Center for Infectious Disease"/>
            <person name="Wu L."/>
            <person name="Ma J."/>
        </authorList>
    </citation>
    <scope>NUCLEOTIDE SEQUENCE [LARGE SCALE GENOMIC DNA]</scope>
    <source>
        <strain evidence="5">NBRC 113072</strain>
    </source>
</reference>
<comment type="caution">
    <text evidence="4">The sequence shown here is derived from an EMBL/GenBank/DDBJ whole genome shotgun (WGS) entry which is preliminary data.</text>
</comment>
<keyword evidence="2" id="KW-0067">ATP-binding</keyword>
<evidence type="ECO:0000256" key="1">
    <source>
        <dbReference type="ARBA" id="ARBA00022741"/>
    </source>
</evidence>
<dbReference type="EMBL" id="BSUO01000001">
    <property type="protein sequence ID" value="GMA40108.1"/>
    <property type="molecule type" value="Genomic_DNA"/>
</dbReference>
<protein>
    <recommendedName>
        <fullName evidence="3">ATPase AAA-type core domain-containing protein</fullName>
    </recommendedName>
</protein>
<dbReference type="Gene3D" id="3.40.50.300">
    <property type="entry name" value="P-loop containing nucleotide triphosphate hydrolases"/>
    <property type="match status" value="1"/>
</dbReference>
<evidence type="ECO:0000256" key="2">
    <source>
        <dbReference type="ARBA" id="ARBA00022840"/>
    </source>
</evidence>
<sequence length="106" mass="11454">MTTYSYGQRKRLALAAAVGSDATTLLLDEPTNGLDVDGLAALRHTLVETAAERTTIVTSHHTDYFAGLARRALILTGNGIRSHDITGMNGTEIDRVYDDARTPVRP</sequence>
<proteinExistence type="predicted"/>
<name>A0ABQ6IS54_9MICO</name>
<evidence type="ECO:0000259" key="3">
    <source>
        <dbReference type="Pfam" id="PF13304"/>
    </source>
</evidence>
<evidence type="ECO:0000313" key="5">
    <source>
        <dbReference type="Proteomes" id="UP001157126"/>
    </source>
</evidence>
<dbReference type="RefSeq" id="WP_284303863.1">
    <property type="nucleotide sequence ID" value="NZ_BSUO01000001.1"/>
</dbReference>
<dbReference type="PANTHER" id="PTHR43158:SF2">
    <property type="entry name" value="SKFA PEPTIDE EXPORT ATP-BINDING PROTEIN SKFE"/>
    <property type="match status" value="1"/>
</dbReference>
<dbReference type="Proteomes" id="UP001157126">
    <property type="component" value="Unassembled WGS sequence"/>
</dbReference>
<dbReference type="InterPro" id="IPR003959">
    <property type="entry name" value="ATPase_AAA_core"/>
</dbReference>
<dbReference type="PANTHER" id="PTHR43158">
    <property type="entry name" value="SKFA PEPTIDE EXPORT ATP-BINDING PROTEIN SKFE"/>
    <property type="match status" value="1"/>
</dbReference>